<dbReference type="GeneID" id="19878149"/>
<keyword evidence="4" id="KW-1185">Reference proteome</keyword>
<dbReference type="AlphaFoldDB" id="L2GY49"/>
<dbReference type="InterPro" id="IPR040202">
    <property type="entry name" value="Brl1/Brr6"/>
</dbReference>
<feature type="domain" description="Brl1/Brr6" evidence="2">
    <location>
        <begin position="61"/>
        <end position="186"/>
    </location>
</feature>
<name>L2GY49_VAVCU</name>
<dbReference type="OrthoDB" id="5961at2759"/>
<evidence type="ECO:0000259" key="2">
    <source>
        <dbReference type="SMART" id="SM01042"/>
    </source>
</evidence>
<keyword evidence="1" id="KW-0812">Transmembrane</keyword>
<accession>L2GY49</accession>
<protein>
    <recommendedName>
        <fullName evidence="2">Brl1/Brr6 domain-containing protein</fullName>
    </recommendedName>
</protein>
<dbReference type="PANTHER" id="PTHR28136:SF1">
    <property type="entry name" value="NUCLEUS EXPORT PROTEIN BRL1"/>
    <property type="match status" value="1"/>
</dbReference>
<dbReference type="GO" id="GO:0031965">
    <property type="term" value="C:nuclear membrane"/>
    <property type="evidence" value="ECO:0007669"/>
    <property type="project" value="InterPro"/>
</dbReference>
<dbReference type="EMBL" id="GL877406">
    <property type="protein sequence ID" value="ELA48218.1"/>
    <property type="molecule type" value="Genomic_DNA"/>
</dbReference>
<sequence>MMNDRFKEEEFKLNLPREWYTKKNSIENNQLVKRSRPNCAPSSPTSVESGKGNNARVPFLVSAYALMSFNLLIIAILSFTIIKTFFVLRNDIRIRIDNEFADLLYLIEDSKYKYEVNRCGCIDIPAMRKDCMIWKNNMSKSRSDVEVMKIVMDCFGDMIDRFLERISWKFFIFSVCLTIVYLVIYKNNRR</sequence>
<dbReference type="InParanoid" id="L2GY49"/>
<dbReference type="VEuPathDB" id="MicrosporidiaDB:VCUG_00259"/>
<dbReference type="HOGENOM" id="CLU_1429004_0_0_1"/>
<dbReference type="GO" id="GO:0055088">
    <property type="term" value="P:lipid homeostasis"/>
    <property type="evidence" value="ECO:0007669"/>
    <property type="project" value="InterPro"/>
</dbReference>
<dbReference type="GO" id="GO:0006998">
    <property type="term" value="P:nuclear envelope organization"/>
    <property type="evidence" value="ECO:0007669"/>
    <property type="project" value="InterPro"/>
</dbReference>
<dbReference type="SMART" id="SM01042">
    <property type="entry name" value="Brr6_like_C_C"/>
    <property type="match status" value="1"/>
</dbReference>
<dbReference type="OMA" id="CAREYRI"/>
<reference evidence="4" key="1">
    <citation type="submission" date="2011-03" db="EMBL/GenBank/DDBJ databases">
        <title>The genome sequence of Vavraia culicis strain floridensis.</title>
        <authorList>
            <consortium name="The Broad Institute Genome Sequencing Platform"/>
            <person name="Cuomo C."/>
            <person name="Becnel J."/>
            <person name="Sanscrainte N."/>
            <person name="Young S.K."/>
            <person name="Zeng Q."/>
            <person name="Gargeya S."/>
            <person name="Fitzgerald M."/>
            <person name="Haas B."/>
            <person name="Abouelleil A."/>
            <person name="Alvarado L."/>
            <person name="Arachchi H.M."/>
            <person name="Berlin A."/>
            <person name="Chapman S.B."/>
            <person name="Gearin G."/>
            <person name="Goldberg J."/>
            <person name="Griggs A."/>
            <person name="Gujja S."/>
            <person name="Hansen M."/>
            <person name="Heiman D."/>
            <person name="Howarth C."/>
            <person name="Larimer J."/>
            <person name="Lui A."/>
            <person name="MacDonald P.J.P."/>
            <person name="McCowen C."/>
            <person name="Montmayeur A."/>
            <person name="Murphy C."/>
            <person name="Neiman D."/>
            <person name="Pearson M."/>
            <person name="Priest M."/>
            <person name="Roberts A."/>
            <person name="Saif S."/>
            <person name="Shea T."/>
            <person name="Sisk P."/>
            <person name="Stolte C."/>
            <person name="Sykes S."/>
            <person name="Wortman J."/>
            <person name="Nusbaum C."/>
            <person name="Birren B."/>
        </authorList>
    </citation>
    <scope>NUCLEOTIDE SEQUENCE [LARGE SCALE GENOMIC DNA]</scope>
    <source>
        <strain evidence="4">floridensis</strain>
    </source>
</reference>
<organism evidence="3 4">
    <name type="scientific">Vavraia culicis (isolate floridensis)</name>
    <name type="common">Microsporidian parasite</name>
    <dbReference type="NCBI Taxonomy" id="948595"/>
    <lineage>
        <taxon>Eukaryota</taxon>
        <taxon>Fungi</taxon>
        <taxon>Fungi incertae sedis</taxon>
        <taxon>Microsporidia</taxon>
        <taxon>Pleistophoridae</taxon>
        <taxon>Vavraia</taxon>
    </lineage>
</organism>
<dbReference type="RefSeq" id="XP_008073280.1">
    <property type="nucleotide sequence ID" value="XM_008075089.1"/>
</dbReference>
<gene>
    <name evidence="3" type="ORF">VCUG_00259</name>
</gene>
<evidence type="ECO:0000313" key="3">
    <source>
        <dbReference type="EMBL" id="ELA48218.1"/>
    </source>
</evidence>
<keyword evidence="1" id="KW-1133">Transmembrane helix</keyword>
<evidence type="ECO:0000256" key="1">
    <source>
        <dbReference type="SAM" id="Phobius"/>
    </source>
</evidence>
<evidence type="ECO:0000313" key="4">
    <source>
        <dbReference type="Proteomes" id="UP000011081"/>
    </source>
</evidence>
<dbReference type="Pfam" id="PF10104">
    <property type="entry name" value="Brr6_like_C_C"/>
    <property type="match status" value="1"/>
</dbReference>
<dbReference type="Proteomes" id="UP000011081">
    <property type="component" value="Unassembled WGS sequence"/>
</dbReference>
<keyword evidence="1" id="KW-0472">Membrane</keyword>
<feature type="transmembrane region" description="Helical" evidence="1">
    <location>
        <begin position="63"/>
        <end position="88"/>
    </location>
</feature>
<dbReference type="InterPro" id="IPR018767">
    <property type="entry name" value="Brl1/Brr6_dom"/>
</dbReference>
<feature type="transmembrane region" description="Helical" evidence="1">
    <location>
        <begin position="166"/>
        <end position="184"/>
    </location>
</feature>
<dbReference type="PANTHER" id="PTHR28136">
    <property type="entry name" value="NUCLEUS EXPORT PROTEIN BRR6"/>
    <property type="match status" value="1"/>
</dbReference>
<proteinExistence type="predicted"/>